<evidence type="ECO:0000313" key="1">
    <source>
        <dbReference type="EMBL" id="KAH3719327.1"/>
    </source>
</evidence>
<evidence type="ECO:0000313" key="2">
    <source>
        <dbReference type="Proteomes" id="UP000828390"/>
    </source>
</evidence>
<accession>A0A9D4HHV4</accession>
<gene>
    <name evidence="1" type="ORF">DPMN_062159</name>
</gene>
<dbReference type="AlphaFoldDB" id="A0A9D4HHV4"/>
<protein>
    <submittedName>
        <fullName evidence="1">Uncharacterized protein</fullName>
    </submittedName>
</protein>
<dbReference type="Proteomes" id="UP000828390">
    <property type="component" value="Unassembled WGS sequence"/>
</dbReference>
<reference evidence="1" key="1">
    <citation type="journal article" date="2019" name="bioRxiv">
        <title>The Genome of the Zebra Mussel, Dreissena polymorpha: A Resource for Invasive Species Research.</title>
        <authorList>
            <person name="McCartney M.A."/>
            <person name="Auch B."/>
            <person name="Kono T."/>
            <person name="Mallez S."/>
            <person name="Zhang Y."/>
            <person name="Obille A."/>
            <person name="Becker A."/>
            <person name="Abrahante J.E."/>
            <person name="Garbe J."/>
            <person name="Badalamenti J.P."/>
            <person name="Herman A."/>
            <person name="Mangelson H."/>
            <person name="Liachko I."/>
            <person name="Sullivan S."/>
            <person name="Sone E.D."/>
            <person name="Koren S."/>
            <person name="Silverstein K.A.T."/>
            <person name="Beckman K.B."/>
            <person name="Gohl D.M."/>
        </authorList>
    </citation>
    <scope>NUCLEOTIDE SEQUENCE</scope>
    <source>
        <strain evidence="1">Duluth1</strain>
        <tissue evidence="1">Whole animal</tissue>
    </source>
</reference>
<reference evidence="1" key="2">
    <citation type="submission" date="2020-11" db="EMBL/GenBank/DDBJ databases">
        <authorList>
            <person name="McCartney M.A."/>
            <person name="Auch B."/>
            <person name="Kono T."/>
            <person name="Mallez S."/>
            <person name="Becker A."/>
            <person name="Gohl D.M."/>
            <person name="Silverstein K.A.T."/>
            <person name="Koren S."/>
            <person name="Bechman K.B."/>
            <person name="Herman A."/>
            <person name="Abrahante J.E."/>
            <person name="Garbe J."/>
        </authorList>
    </citation>
    <scope>NUCLEOTIDE SEQUENCE</scope>
    <source>
        <strain evidence="1">Duluth1</strain>
        <tissue evidence="1">Whole animal</tissue>
    </source>
</reference>
<organism evidence="1 2">
    <name type="scientific">Dreissena polymorpha</name>
    <name type="common">Zebra mussel</name>
    <name type="synonym">Mytilus polymorpha</name>
    <dbReference type="NCBI Taxonomy" id="45954"/>
    <lineage>
        <taxon>Eukaryota</taxon>
        <taxon>Metazoa</taxon>
        <taxon>Spiralia</taxon>
        <taxon>Lophotrochozoa</taxon>
        <taxon>Mollusca</taxon>
        <taxon>Bivalvia</taxon>
        <taxon>Autobranchia</taxon>
        <taxon>Heteroconchia</taxon>
        <taxon>Euheterodonta</taxon>
        <taxon>Imparidentia</taxon>
        <taxon>Neoheterodontei</taxon>
        <taxon>Myida</taxon>
        <taxon>Dreissenoidea</taxon>
        <taxon>Dreissenidae</taxon>
        <taxon>Dreissena</taxon>
    </lineage>
</organism>
<dbReference type="EMBL" id="JAIWYP010000013">
    <property type="protein sequence ID" value="KAH3719327.1"/>
    <property type="molecule type" value="Genomic_DNA"/>
</dbReference>
<proteinExistence type="predicted"/>
<sequence length="93" mass="10264">MELIAADKTQVRYSIHKTTRSESVTSTCLLQCAAMFSKFGSAGFRVSGGQCLCEALNIDWALVLPLQMSPGYVYMVKQENTQTFTQLVCLSCL</sequence>
<keyword evidence="2" id="KW-1185">Reference proteome</keyword>
<comment type="caution">
    <text evidence="1">The sequence shown here is derived from an EMBL/GenBank/DDBJ whole genome shotgun (WGS) entry which is preliminary data.</text>
</comment>
<name>A0A9D4HHV4_DREPO</name>